<dbReference type="EMBL" id="VSSQ01038415">
    <property type="protein sequence ID" value="MPM91347.1"/>
    <property type="molecule type" value="Genomic_DNA"/>
</dbReference>
<reference evidence="2" key="1">
    <citation type="submission" date="2019-08" db="EMBL/GenBank/DDBJ databases">
        <authorList>
            <person name="Kucharzyk K."/>
            <person name="Murdoch R.W."/>
            <person name="Higgins S."/>
            <person name="Loffler F."/>
        </authorList>
    </citation>
    <scope>NUCLEOTIDE SEQUENCE</scope>
</reference>
<name>A0A645DPU6_9ZZZZ</name>
<evidence type="ECO:0008006" key="3">
    <source>
        <dbReference type="Google" id="ProtNLM"/>
    </source>
</evidence>
<keyword evidence="1" id="KW-0812">Transmembrane</keyword>
<dbReference type="PANTHER" id="PTHR34352:SF1">
    <property type="entry name" value="PROTEIN YHFA"/>
    <property type="match status" value="1"/>
</dbReference>
<dbReference type="InterPro" id="IPR015946">
    <property type="entry name" value="KH_dom-like_a/b"/>
</dbReference>
<evidence type="ECO:0000313" key="2">
    <source>
        <dbReference type="EMBL" id="MPM91347.1"/>
    </source>
</evidence>
<dbReference type="PANTHER" id="PTHR34352">
    <property type="entry name" value="PROTEIN YHFA"/>
    <property type="match status" value="1"/>
</dbReference>
<evidence type="ECO:0000256" key="1">
    <source>
        <dbReference type="SAM" id="Phobius"/>
    </source>
</evidence>
<protein>
    <recommendedName>
        <fullName evidence="3">Protein YhfA</fullName>
    </recommendedName>
</protein>
<proteinExistence type="predicted"/>
<comment type="caution">
    <text evidence="2">The sequence shown here is derived from an EMBL/GenBank/DDBJ whole genome shotgun (WGS) entry which is preliminary data.</text>
</comment>
<feature type="transmembrane region" description="Helical" evidence="1">
    <location>
        <begin position="43"/>
        <end position="66"/>
    </location>
</feature>
<dbReference type="Pfam" id="PF02566">
    <property type="entry name" value="OsmC"/>
    <property type="match status" value="1"/>
</dbReference>
<dbReference type="Gene3D" id="3.30.300.20">
    <property type="match status" value="1"/>
</dbReference>
<dbReference type="SUPFAM" id="SSF82784">
    <property type="entry name" value="OsmC-like"/>
    <property type="match status" value="1"/>
</dbReference>
<organism evidence="2">
    <name type="scientific">bioreactor metagenome</name>
    <dbReference type="NCBI Taxonomy" id="1076179"/>
    <lineage>
        <taxon>unclassified sequences</taxon>
        <taxon>metagenomes</taxon>
        <taxon>ecological metagenomes</taxon>
    </lineage>
</organism>
<sequence length="140" mass="15125">MDNLSVNLKRVGQKVHFEAVSDDHPDLSVPFDYVPPLGENNGFAGLEALLMTFCGCVSTAIVALLMRLGKSAKDYSVHAEGIRREQPISLSKILFHVTVAGNGISAADMDTVLHQAELISPVWLAIKGNVEVETSYTISD</sequence>
<keyword evidence="1" id="KW-1133">Transmembrane helix</keyword>
<gene>
    <name evidence="2" type="ORF">SDC9_138475</name>
</gene>
<dbReference type="InterPro" id="IPR036102">
    <property type="entry name" value="OsmC/Ohrsf"/>
</dbReference>
<keyword evidence="1" id="KW-0472">Membrane</keyword>
<dbReference type="AlphaFoldDB" id="A0A645DPU6"/>
<dbReference type="InterPro" id="IPR003718">
    <property type="entry name" value="OsmC/Ohr_fam"/>
</dbReference>
<accession>A0A645DPU6</accession>